<feature type="compositionally biased region" description="Basic and acidic residues" evidence="1">
    <location>
        <begin position="533"/>
        <end position="546"/>
    </location>
</feature>
<dbReference type="SMART" id="SM00717">
    <property type="entry name" value="SANT"/>
    <property type="match status" value="1"/>
</dbReference>
<comment type="caution">
    <text evidence="3">The sequence shown here is derived from an EMBL/GenBank/DDBJ whole genome shotgun (WGS) entry which is preliminary data.</text>
</comment>
<feature type="region of interest" description="Disordered" evidence="1">
    <location>
        <begin position="533"/>
        <end position="566"/>
    </location>
</feature>
<dbReference type="PROSITE" id="PS50090">
    <property type="entry name" value="MYB_LIKE"/>
    <property type="match status" value="1"/>
</dbReference>
<feature type="compositionally biased region" description="Polar residues" evidence="1">
    <location>
        <begin position="350"/>
        <end position="359"/>
    </location>
</feature>
<feature type="compositionally biased region" description="Polar residues" evidence="1">
    <location>
        <begin position="1"/>
        <end position="12"/>
    </location>
</feature>
<dbReference type="SUPFAM" id="SSF46689">
    <property type="entry name" value="Homeodomain-like"/>
    <property type="match status" value="1"/>
</dbReference>
<dbReference type="Pfam" id="PF00249">
    <property type="entry name" value="Myb_DNA-binding"/>
    <property type="match status" value="1"/>
</dbReference>
<dbReference type="EMBL" id="WNKQ01000024">
    <property type="protein sequence ID" value="KAF5844313.1"/>
    <property type="molecule type" value="Genomic_DNA"/>
</dbReference>
<gene>
    <name evidence="3" type="ORF">GGP41_004517</name>
</gene>
<accession>A0A8H5Z6B6</accession>
<feature type="region of interest" description="Disordered" evidence="1">
    <location>
        <begin position="321"/>
        <end position="426"/>
    </location>
</feature>
<organism evidence="3 4">
    <name type="scientific">Cochliobolus sativus</name>
    <name type="common">Common root rot and spot blotch fungus</name>
    <name type="synonym">Bipolaris sorokiniana</name>
    <dbReference type="NCBI Taxonomy" id="45130"/>
    <lineage>
        <taxon>Eukaryota</taxon>
        <taxon>Fungi</taxon>
        <taxon>Dikarya</taxon>
        <taxon>Ascomycota</taxon>
        <taxon>Pezizomycotina</taxon>
        <taxon>Dothideomycetes</taxon>
        <taxon>Pleosporomycetidae</taxon>
        <taxon>Pleosporales</taxon>
        <taxon>Pleosporineae</taxon>
        <taxon>Pleosporaceae</taxon>
        <taxon>Bipolaris</taxon>
    </lineage>
</organism>
<proteinExistence type="predicted"/>
<evidence type="ECO:0000313" key="4">
    <source>
        <dbReference type="Proteomes" id="UP000624244"/>
    </source>
</evidence>
<feature type="region of interest" description="Disordered" evidence="1">
    <location>
        <begin position="195"/>
        <end position="275"/>
    </location>
</feature>
<dbReference type="Proteomes" id="UP000624244">
    <property type="component" value="Unassembled WGS sequence"/>
</dbReference>
<dbReference type="AlphaFoldDB" id="A0A8H5Z6B6"/>
<dbReference type="CDD" id="cd00167">
    <property type="entry name" value="SANT"/>
    <property type="match status" value="1"/>
</dbReference>
<feature type="compositionally biased region" description="Polar residues" evidence="1">
    <location>
        <begin position="323"/>
        <end position="340"/>
    </location>
</feature>
<sequence>MVTSAQNTSSQFKYFDPTSLKNTQSKPRAKKTKQNVCGNHREAMIDSSKGLKDDLFTRDHRTGTHESAMGDSQYQLRRELCDEGVMNHATLDSTLDESFHGGGRGKYSNLHLITENDATGTHQNSTGFQLNNDSLNSQNKSQYLTTANGRDNAKQRGNPHTAVGYAFSTEEIEDTYHGSRVNKVKEGLIVEETSSGIPSEVYGSSKDQKRSHQSSVDDGTITTLESESNVVLDLELDSPHPSKRQRMAERQAPSPIIESTPTPEPTPLLHPDDQAFCLGTNDSFFPSPFGTVHEEDYTISAALQAQGTMTLPEGLELEEDIGQESSRGGVNRQGSSSKTGEISVEKPSRNDSCSIPSSISKRHRRRAWTPETGRMASNTALGKLDYNAVPTRPPQQVELSQPRQDSTSERLDINTGSQSFFPGSNSLGTTAKDGANIYFESRSGMSCQITDLTLCNIPNDSSVVFATLHNCNLSHFLDLVALGHKVLGEQGKVIRMTQLSPDSWVLLGYQCNGSAADLCNRGGLKANWMSSPHDDVASHVTDRSNDGYEEEGENEEGDAKGHSQRMHKRWLKSEEVLLLSLKDKQGMEWEEICKRFPSRSAGAVKLRYYTLKKCS</sequence>
<evidence type="ECO:0000259" key="2">
    <source>
        <dbReference type="PROSITE" id="PS50090"/>
    </source>
</evidence>
<reference evidence="3" key="1">
    <citation type="submission" date="2019-11" db="EMBL/GenBank/DDBJ databases">
        <title>Bipolaris sorokiniana Genome sequencing.</title>
        <authorList>
            <person name="Wang H."/>
        </authorList>
    </citation>
    <scope>NUCLEOTIDE SEQUENCE</scope>
</reference>
<feature type="region of interest" description="Disordered" evidence="1">
    <location>
        <begin position="1"/>
        <end position="35"/>
    </location>
</feature>
<feature type="compositionally biased region" description="Polar residues" evidence="1">
    <location>
        <begin position="213"/>
        <end position="229"/>
    </location>
</feature>
<evidence type="ECO:0000256" key="1">
    <source>
        <dbReference type="SAM" id="MobiDB-lite"/>
    </source>
</evidence>
<dbReference type="InterPro" id="IPR009057">
    <property type="entry name" value="Homeodomain-like_sf"/>
</dbReference>
<feature type="compositionally biased region" description="Acidic residues" evidence="1">
    <location>
        <begin position="547"/>
        <end position="556"/>
    </location>
</feature>
<protein>
    <recommendedName>
        <fullName evidence="2">Myb-like domain-containing protein</fullName>
    </recommendedName>
</protein>
<dbReference type="Gene3D" id="1.10.10.60">
    <property type="entry name" value="Homeodomain-like"/>
    <property type="match status" value="1"/>
</dbReference>
<feature type="compositionally biased region" description="Polar residues" evidence="1">
    <location>
        <begin position="414"/>
        <end position="426"/>
    </location>
</feature>
<feature type="domain" description="Myb-like" evidence="2">
    <location>
        <begin position="562"/>
        <end position="612"/>
    </location>
</feature>
<name>A0A8H5Z6B6_COCSA</name>
<dbReference type="InterPro" id="IPR001005">
    <property type="entry name" value="SANT/Myb"/>
</dbReference>
<evidence type="ECO:0000313" key="3">
    <source>
        <dbReference type="EMBL" id="KAF5844313.1"/>
    </source>
</evidence>